<organism evidence="1">
    <name type="scientific">Cucumis melo</name>
    <name type="common">Muskmelon</name>
    <dbReference type="NCBI Taxonomy" id="3656"/>
    <lineage>
        <taxon>Eukaryota</taxon>
        <taxon>Viridiplantae</taxon>
        <taxon>Streptophyta</taxon>
        <taxon>Embryophyta</taxon>
        <taxon>Tracheophyta</taxon>
        <taxon>Spermatophyta</taxon>
        <taxon>Magnoliopsida</taxon>
        <taxon>eudicotyledons</taxon>
        <taxon>Gunneridae</taxon>
        <taxon>Pentapetalae</taxon>
        <taxon>rosids</taxon>
        <taxon>fabids</taxon>
        <taxon>Cucurbitales</taxon>
        <taxon>Cucurbitaceae</taxon>
        <taxon>Benincaseae</taxon>
        <taxon>Cucumis</taxon>
    </lineage>
</organism>
<dbReference type="AlphaFoldDB" id="A0A9I9EBD1"/>
<dbReference type="EnsemblPlants" id="MELO3C031454.2.1">
    <property type="protein sequence ID" value="MELO3C031454.2.1"/>
    <property type="gene ID" value="MELO3C031454.2"/>
</dbReference>
<proteinExistence type="predicted"/>
<sequence>MTNCRTCLAKIVQQEVGLRVLRTLGQTILLGMTHLLLMLCQIRTFRQCT</sequence>
<protein>
    <submittedName>
        <fullName evidence="1">Uncharacterized protein</fullName>
    </submittedName>
</protein>
<reference evidence="1" key="1">
    <citation type="submission" date="2023-03" db="UniProtKB">
        <authorList>
            <consortium name="EnsemblPlants"/>
        </authorList>
    </citation>
    <scope>IDENTIFICATION</scope>
</reference>
<accession>A0A9I9EBD1</accession>
<evidence type="ECO:0000313" key="1">
    <source>
        <dbReference type="EnsemblPlants" id="MELO3C031454.2.1"/>
    </source>
</evidence>
<dbReference type="Gramene" id="MELO3C031454.2.1">
    <property type="protein sequence ID" value="MELO3C031454.2.1"/>
    <property type="gene ID" value="MELO3C031454.2"/>
</dbReference>
<name>A0A9I9EBD1_CUCME</name>